<sequence>MSQQSSISQVVGALQEADSVCIVAHLRPDADALGSVATLRLALEQLGKKTRCVIGQDWPISENLFTIPGTDTVETATSLPQGYDLYVTVDCGSLDRTGVLAPDLAKMIRRGNVVCIDHHASNPGFGNINLVVAGCESTTTVLKSVLEELGVTINHDIAHAMYAGLVTDTGSFRWGSPRMHTLASELMEFELDTKQISVDLLDSTTAEDLQMLGRVLADVQIVPAGNHTIAVLYGRYDVISGHSDSAVETMVDFVRALDGTDMGVVFKEQVPGYWAVSLRSNDVNCAQVAARLGGGGHVPAAGYSTQGEPEEIIAELVNIVDKL</sequence>
<organism evidence="3 4">
    <name type="scientific">Corynebacterium casei LMG S-19264</name>
    <dbReference type="NCBI Taxonomy" id="1285583"/>
    <lineage>
        <taxon>Bacteria</taxon>
        <taxon>Bacillati</taxon>
        <taxon>Actinomycetota</taxon>
        <taxon>Actinomycetes</taxon>
        <taxon>Mycobacteriales</taxon>
        <taxon>Corynebacteriaceae</taxon>
        <taxon>Corynebacterium</taxon>
    </lineage>
</organism>
<protein>
    <submittedName>
        <fullName evidence="3">Exopolyphosphatase</fullName>
    </submittedName>
</protein>
<evidence type="ECO:0000259" key="2">
    <source>
        <dbReference type="Pfam" id="PF02272"/>
    </source>
</evidence>
<dbReference type="Pfam" id="PF01368">
    <property type="entry name" value="DHH"/>
    <property type="match status" value="1"/>
</dbReference>
<reference evidence="4" key="1">
    <citation type="submission" date="2013-02" db="EMBL/GenBank/DDBJ databases">
        <title>The complete genome sequence of Corynebacterium casei LMG S-19264 (=DSM 44701).</title>
        <authorList>
            <person name="Ruckert C."/>
            <person name="Albersmeier A."/>
            <person name="Kalinowski J."/>
        </authorList>
    </citation>
    <scope>NUCLEOTIDE SEQUENCE [LARGE SCALE GENOMIC DNA]</scope>
    <source>
        <strain evidence="4">LMG S-19264</strain>
    </source>
</reference>
<dbReference type="PANTHER" id="PTHR47618:SF1">
    <property type="entry name" value="BIFUNCTIONAL OLIGORIBONUCLEASE AND PAP PHOSPHATASE NRNA"/>
    <property type="match status" value="1"/>
</dbReference>
<dbReference type="Proteomes" id="UP000019226">
    <property type="component" value="Chromosome"/>
</dbReference>
<dbReference type="InterPro" id="IPR051319">
    <property type="entry name" value="Oligoribo/pAp-PDE_c-di-AMP_PDE"/>
</dbReference>
<name>A0ABN4CGI3_9CORY</name>
<evidence type="ECO:0000313" key="3">
    <source>
        <dbReference type="EMBL" id="AHI19814.1"/>
    </source>
</evidence>
<dbReference type="Pfam" id="PF02272">
    <property type="entry name" value="DHHA1"/>
    <property type="match status" value="1"/>
</dbReference>
<dbReference type="InterPro" id="IPR038763">
    <property type="entry name" value="DHH_sf"/>
</dbReference>
<dbReference type="InterPro" id="IPR003156">
    <property type="entry name" value="DHHA1_dom"/>
</dbReference>
<dbReference type="InterPro" id="IPR001667">
    <property type="entry name" value="DDH_dom"/>
</dbReference>
<dbReference type="GeneID" id="82877388"/>
<dbReference type="RefSeq" id="WP_025387458.1">
    <property type="nucleotide sequence ID" value="NZ_CP004350.1"/>
</dbReference>
<feature type="domain" description="DHHA1" evidence="2">
    <location>
        <begin position="241"/>
        <end position="321"/>
    </location>
</feature>
<proteinExistence type="predicted"/>
<keyword evidence="4" id="KW-1185">Reference proteome</keyword>
<dbReference type="PANTHER" id="PTHR47618">
    <property type="entry name" value="BIFUNCTIONAL OLIGORIBONUCLEASE AND PAP PHOSPHATASE NRNA"/>
    <property type="match status" value="1"/>
</dbReference>
<feature type="domain" description="DDH" evidence="1">
    <location>
        <begin position="20"/>
        <end position="164"/>
    </location>
</feature>
<dbReference type="Gene3D" id="3.90.1640.10">
    <property type="entry name" value="inorganic pyrophosphatase (n-terminal core)"/>
    <property type="match status" value="1"/>
</dbReference>
<accession>A0ABN4CGI3</accession>
<evidence type="ECO:0000313" key="4">
    <source>
        <dbReference type="Proteomes" id="UP000019226"/>
    </source>
</evidence>
<dbReference type="EMBL" id="CP004350">
    <property type="protein sequence ID" value="AHI19814.1"/>
    <property type="molecule type" value="Genomic_DNA"/>
</dbReference>
<dbReference type="Gene3D" id="3.10.310.30">
    <property type="match status" value="1"/>
</dbReference>
<gene>
    <name evidence="3" type="ORF">CCASEI_06190</name>
</gene>
<evidence type="ECO:0000259" key="1">
    <source>
        <dbReference type="Pfam" id="PF01368"/>
    </source>
</evidence>
<dbReference type="SUPFAM" id="SSF64182">
    <property type="entry name" value="DHH phosphoesterases"/>
    <property type="match status" value="1"/>
</dbReference>